<dbReference type="AlphaFoldDB" id="A0A2H3DKR9"/>
<protein>
    <submittedName>
        <fullName evidence="1">Uncharacterized protein</fullName>
    </submittedName>
</protein>
<proteinExistence type="predicted"/>
<organism evidence="1 2">
    <name type="scientific">Armillaria gallica</name>
    <name type="common">Bulbous honey fungus</name>
    <name type="synonym">Armillaria bulbosa</name>
    <dbReference type="NCBI Taxonomy" id="47427"/>
    <lineage>
        <taxon>Eukaryota</taxon>
        <taxon>Fungi</taxon>
        <taxon>Dikarya</taxon>
        <taxon>Basidiomycota</taxon>
        <taxon>Agaricomycotina</taxon>
        <taxon>Agaricomycetes</taxon>
        <taxon>Agaricomycetidae</taxon>
        <taxon>Agaricales</taxon>
        <taxon>Marasmiineae</taxon>
        <taxon>Physalacriaceae</taxon>
        <taxon>Armillaria</taxon>
    </lineage>
</organism>
<evidence type="ECO:0000313" key="1">
    <source>
        <dbReference type="EMBL" id="PBK88853.1"/>
    </source>
</evidence>
<gene>
    <name evidence="1" type="ORF">ARMGADRAFT_1084401</name>
</gene>
<dbReference type="Proteomes" id="UP000217790">
    <property type="component" value="Unassembled WGS sequence"/>
</dbReference>
<keyword evidence="2" id="KW-1185">Reference proteome</keyword>
<evidence type="ECO:0000313" key="2">
    <source>
        <dbReference type="Proteomes" id="UP000217790"/>
    </source>
</evidence>
<name>A0A2H3DKR9_ARMGA</name>
<sequence length="167" mass="19261">MKAKKSQYCSQNRTGRTINHAKICQKESAQRRLRGLHLDTPGAPPGTSDLHMDLPLQKEEEEEKLWHLLRKVETELKEHEEVAKAYLKAMLELSWTEIADFQEAELNVIDIPVLHMKYLHRNASAYDDSTFRCYRLCASSNDADALQGHGLVYKKHLIYCIITVPQD</sequence>
<reference evidence="2" key="1">
    <citation type="journal article" date="2017" name="Nat. Ecol. Evol.">
        <title>Genome expansion and lineage-specific genetic innovations in the forest pathogenic fungi Armillaria.</title>
        <authorList>
            <person name="Sipos G."/>
            <person name="Prasanna A.N."/>
            <person name="Walter M.C."/>
            <person name="O'Connor E."/>
            <person name="Balint B."/>
            <person name="Krizsan K."/>
            <person name="Kiss B."/>
            <person name="Hess J."/>
            <person name="Varga T."/>
            <person name="Slot J."/>
            <person name="Riley R."/>
            <person name="Boka B."/>
            <person name="Rigling D."/>
            <person name="Barry K."/>
            <person name="Lee J."/>
            <person name="Mihaltcheva S."/>
            <person name="LaButti K."/>
            <person name="Lipzen A."/>
            <person name="Waldron R."/>
            <person name="Moloney N.M."/>
            <person name="Sperisen C."/>
            <person name="Kredics L."/>
            <person name="Vagvoelgyi C."/>
            <person name="Patrignani A."/>
            <person name="Fitzpatrick D."/>
            <person name="Nagy I."/>
            <person name="Doyle S."/>
            <person name="Anderson J.B."/>
            <person name="Grigoriev I.V."/>
            <person name="Gueldener U."/>
            <person name="Muensterkoetter M."/>
            <person name="Nagy L.G."/>
        </authorList>
    </citation>
    <scope>NUCLEOTIDE SEQUENCE [LARGE SCALE GENOMIC DNA]</scope>
    <source>
        <strain evidence="2">Ar21-2</strain>
    </source>
</reference>
<dbReference type="InParanoid" id="A0A2H3DKR9"/>
<dbReference type="EMBL" id="KZ293671">
    <property type="protein sequence ID" value="PBK88853.1"/>
    <property type="molecule type" value="Genomic_DNA"/>
</dbReference>
<accession>A0A2H3DKR9</accession>